<proteinExistence type="predicted"/>
<feature type="chain" id="PRO_5041246390" evidence="1">
    <location>
        <begin position="18"/>
        <end position="112"/>
    </location>
</feature>
<dbReference type="Proteomes" id="UP001178507">
    <property type="component" value="Unassembled WGS sequence"/>
</dbReference>
<accession>A0AA36HRE6</accession>
<evidence type="ECO:0000256" key="1">
    <source>
        <dbReference type="SAM" id="SignalP"/>
    </source>
</evidence>
<sequence>MMLIRLLLVTLALGVREDSDIRLTTNVKEPAVNKDGYKCCEMRSGEGEPGDYGGLCFVTDTEPCSEHVAGERDLTFDEVQNVPDEEVKKNCNTQCTLAEVGGSAAVPSAAGA</sequence>
<keyword evidence="1" id="KW-0732">Signal</keyword>
<comment type="caution">
    <text evidence="2">The sequence shown here is derived from an EMBL/GenBank/DDBJ whole genome shotgun (WGS) entry which is preliminary data.</text>
</comment>
<name>A0AA36HRE6_9DINO</name>
<reference evidence="2" key="1">
    <citation type="submission" date="2023-08" db="EMBL/GenBank/DDBJ databases">
        <authorList>
            <person name="Chen Y."/>
            <person name="Shah S."/>
            <person name="Dougan E. K."/>
            <person name="Thang M."/>
            <person name="Chan C."/>
        </authorList>
    </citation>
    <scope>NUCLEOTIDE SEQUENCE</scope>
</reference>
<evidence type="ECO:0000313" key="3">
    <source>
        <dbReference type="Proteomes" id="UP001178507"/>
    </source>
</evidence>
<gene>
    <name evidence="2" type="ORF">EVOR1521_LOCUS3638</name>
</gene>
<dbReference type="AlphaFoldDB" id="A0AA36HRE6"/>
<keyword evidence="3" id="KW-1185">Reference proteome</keyword>
<dbReference type="EMBL" id="CAUJNA010000224">
    <property type="protein sequence ID" value="CAJ1373955.1"/>
    <property type="molecule type" value="Genomic_DNA"/>
</dbReference>
<feature type="signal peptide" evidence="1">
    <location>
        <begin position="1"/>
        <end position="17"/>
    </location>
</feature>
<organism evidence="2 3">
    <name type="scientific">Effrenium voratum</name>
    <dbReference type="NCBI Taxonomy" id="2562239"/>
    <lineage>
        <taxon>Eukaryota</taxon>
        <taxon>Sar</taxon>
        <taxon>Alveolata</taxon>
        <taxon>Dinophyceae</taxon>
        <taxon>Suessiales</taxon>
        <taxon>Symbiodiniaceae</taxon>
        <taxon>Effrenium</taxon>
    </lineage>
</organism>
<evidence type="ECO:0000313" key="2">
    <source>
        <dbReference type="EMBL" id="CAJ1373955.1"/>
    </source>
</evidence>
<protein>
    <submittedName>
        <fullName evidence="2">Uncharacterized protein</fullName>
    </submittedName>
</protein>